<feature type="transmembrane region" description="Helical" evidence="1">
    <location>
        <begin position="26"/>
        <end position="46"/>
    </location>
</feature>
<dbReference type="AlphaFoldDB" id="A0A937L2B1"/>
<keyword evidence="1" id="KW-1133">Transmembrane helix</keyword>
<keyword evidence="1" id="KW-0812">Transmembrane</keyword>
<evidence type="ECO:0000256" key="1">
    <source>
        <dbReference type="SAM" id="Phobius"/>
    </source>
</evidence>
<dbReference type="Proteomes" id="UP000785783">
    <property type="component" value="Unassembled WGS sequence"/>
</dbReference>
<gene>
    <name evidence="2" type="ORF">ISQ19_00490</name>
</gene>
<name>A0A937L2B1_9PROT</name>
<protein>
    <submittedName>
        <fullName evidence="2">Uncharacterized protein</fullName>
    </submittedName>
</protein>
<organism evidence="2 3">
    <name type="scientific">PS1 clade bacterium</name>
    <dbReference type="NCBI Taxonomy" id="2175152"/>
    <lineage>
        <taxon>Bacteria</taxon>
        <taxon>Pseudomonadati</taxon>
        <taxon>Pseudomonadota</taxon>
        <taxon>Alphaproteobacteria</taxon>
        <taxon>PS1 clade</taxon>
    </lineage>
</organism>
<comment type="caution">
    <text evidence="2">The sequence shown here is derived from an EMBL/GenBank/DDBJ whole genome shotgun (WGS) entry which is preliminary data.</text>
</comment>
<sequence>MLHPAYIGSSRRKRHIGVRDRKRDGLGFLDLIGFLDFIGLSAYFAATS</sequence>
<accession>A0A937L2B1</accession>
<dbReference type="EMBL" id="JADHOK010000002">
    <property type="protein sequence ID" value="MBL6761156.1"/>
    <property type="molecule type" value="Genomic_DNA"/>
</dbReference>
<evidence type="ECO:0000313" key="3">
    <source>
        <dbReference type="Proteomes" id="UP000785783"/>
    </source>
</evidence>
<evidence type="ECO:0000313" key="2">
    <source>
        <dbReference type="EMBL" id="MBL6761156.1"/>
    </source>
</evidence>
<reference evidence="2" key="1">
    <citation type="submission" date="2020-10" db="EMBL/GenBank/DDBJ databases">
        <title>Microbiome of the Black Sea water column analyzed by genome centric metagenomics.</title>
        <authorList>
            <person name="Cabello-Yeves P.J."/>
            <person name="Callieri C."/>
            <person name="Picazo A."/>
            <person name="Mehrshad M."/>
            <person name="Haro-Moreno J.M."/>
            <person name="Roda-Garcia J."/>
            <person name="Dzembekova N."/>
            <person name="Slabakova V."/>
            <person name="Slabakova N."/>
            <person name="Moncheva S."/>
            <person name="Rodriguez-Valera F."/>
        </authorList>
    </citation>
    <scope>NUCLEOTIDE SEQUENCE</scope>
    <source>
        <strain evidence="2">BS307-5m-G5</strain>
    </source>
</reference>
<keyword evidence="1" id="KW-0472">Membrane</keyword>
<proteinExistence type="predicted"/>